<reference evidence="2" key="1">
    <citation type="submission" date="2020-10" db="EMBL/GenBank/DDBJ databases">
        <authorList>
            <person name="Gilroy R."/>
        </authorList>
    </citation>
    <scope>NUCLEOTIDE SEQUENCE</scope>
    <source>
        <strain evidence="2">D3-1215</strain>
    </source>
</reference>
<dbReference type="Pfam" id="PF00535">
    <property type="entry name" value="Glycos_transf_2"/>
    <property type="match status" value="1"/>
</dbReference>
<accession>A0A9D9H9W5</accession>
<evidence type="ECO:0000259" key="1">
    <source>
        <dbReference type="Pfam" id="PF00535"/>
    </source>
</evidence>
<evidence type="ECO:0000313" key="2">
    <source>
        <dbReference type="EMBL" id="MBO8446520.1"/>
    </source>
</evidence>
<comment type="caution">
    <text evidence="2">The sequence shown here is derived from an EMBL/GenBank/DDBJ whole genome shotgun (WGS) entry which is preliminary data.</text>
</comment>
<feature type="domain" description="Glycosyltransferase 2-like" evidence="1">
    <location>
        <begin position="4"/>
        <end position="188"/>
    </location>
</feature>
<dbReference type="PANTHER" id="PTHR43179:SF7">
    <property type="entry name" value="RHAMNOSYLTRANSFERASE WBBL"/>
    <property type="match status" value="1"/>
</dbReference>
<name>A0A9D9H9W5_9BACT</name>
<protein>
    <submittedName>
        <fullName evidence="2">Glycosyltransferase family 2 protein</fullName>
    </submittedName>
</protein>
<evidence type="ECO:0000313" key="3">
    <source>
        <dbReference type="Proteomes" id="UP000823637"/>
    </source>
</evidence>
<sequence>MKISVVIVNYNSLDYLLVCLDSVYKALALLDGDGEVLVVDNNSDVKPQKALQSVYPKVKFLQNHTNKGFSQANNQAIRKAQGEYVLLLNPDTVLPEDCLLRVCGFADAHPDAGAVGIRGISSNGTVFPEHRRNAPTLSNMLLKYTRLCDFEWVRRHTKTFYDYRDADKDFYEVEVTSGSFMLLNRRLLGDAILLPEDYFMYFEDTDLCMRLRNKGCKIYYLPVSFLHFKSVSSNRYSTAFVKNFFDAMNIYLKKYSPGKFTYYTSRLMSVVGRTVLSVAYSFPKKSKMQGKRNVQQHSTATHSYKEIIQHIESDKGEHFNEIYNPELNIIVGARYYF</sequence>
<reference evidence="2" key="2">
    <citation type="journal article" date="2021" name="PeerJ">
        <title>Extensive microbial diversity within the chicken gut microbiome revealed by metagenomics and culture.</title>
        <authorList>
            <person name="Gilroy R."/>
            <person name="Ravi A."/>
            <person name="Getino M."/>
            <person name="Pursley I."/>
            <person name="Horton D.L."/>
            <person name="Alikhan N.F."/>
            <person name="Baker D."/>
            <person name="Gharbi K."/>
            <person name="Hall N."/>
            <person name="Watson M."/>
            <person name="Adriaenssens E.M."/>
            <person name="Foster-Nyarko E."/>
            <person name="Jarju S."/>
            <person name="Secka A."/>
            <person name="Antonio M."/>
            <person name="Oren A."/>
            <person name="Chaudhuri R.R."/>
            <person name="La Ragione R."/>
            <person name="Hildebrand F."/>
            <person name="Pallen M.J."/>
        </authorList>
    </citation>
    <scope>NUCLEOTIDE SEQUENCE</scope>
    <source>
        <strain evidence="2">D3-1215</strain>
    </source>
</reference>
<dbReference type="EMBL" id="JADIMR010000031">
    <property type="protein sequence ID" value="MBO8446520.1"/>
    <property type="molecule type" value="Genomic_DNA"/>
</dbReference>
<organism evidence="2 3">
    <name type="scientific">Candidatus Enterocola intestinipullorum</name>
    <dbReference type="NCBI Taxonomy" id="2840783"/>
    <lineage>
        <taxon>Bacteria</taxon>
        <taxon>Pseudomonadati</taxon>
        <taxon>Bacteroidota</taxon>
        <taxon>Bacteroidia</taxon>
        <taxon>Bacteroidales</taxon>
        <taxon>Candidatus Enterocola</taxon>
    </lineage>
</organism>
<dbReference type="InterPro" id="IPR029044">
    <property type="entry name" value="Nucleotide-diphossugar_trans"/>
</dbReference>
<gene>
    <name evidence="2" type="ORF">IAC32_02085</name>
</gene>
<dbReference type="CDD" id="cd04186">
    <property type="entry name" value="GT_2_like_c"/>
    <property type="match status" value="1"/>
</dbReference>
<dbReference type="Gene3D" id="3.90.550.10">
    <property type="entry name" value="Spore Coat Polysaccharide Biosynthesis Protein SpsA, Chain A"/>
    <property type="match status" value="1"/>
</dbReference>
<dbReference type="SUPFAM" id="SSF53448">
    <property type="entry name" value="Nucleotide-diphospho-sugar transferases"/>
    <property type="match status" value="1"/>
</dbReference>
<dbReference type="PANTHER" id="PTHR43179">
    <property type="entry name" value="RHAMNOSYLTRANSFERASE WBBL"/>
    <property type="match status" value="1"/>
</dbReference>
<dbReference type="AlphaFoldDB" id="A0A9D9H9W5"/>
<dbReference type="Proteomes" id="UP000823637">
    <property type="component" value="Unassembled WGS sequence"/>
</dbReference>
<proteinExistence type="predicted"/>
<dbReference type="InterPro" id="IPR001173">
    <property type="entry name" value="Glyco_trans_2-like"/>
</dbReference>